<protein>
    <submittedName>
        <fullName evidence="3">Uncharacterized protein</fullName>
    </submittedName>
</protein>
<dbReference type="Proteomes" id="UP000828390">
    <property type="component" value="Unassembled WGS sequence"/>
</dbReference>
<evidence type="ECO:0000256" key="2">
    <source>
        <dbReference type="SAM" id="SignalP"/>
    </source>
</evidence>
<dbReference type="EMBL" id="JAIWYP010000007">
    <property type="protein sequence ID" value="KAH3800582.1"/>
    <property type="molecule type" value="Genomic_DNA"/>
</dbReference>
<evidence type="ECO:0000256" key="1">
    <source>
        <dbReference type="SAM" id="Coils"/>
    </source>
</evidence>
<feature type="coiled-coil region" evidence="1">
    <location>
        <begin position="28"/>
        <end position="55"/>
    </location>
</feature>
<feature type="chain" id="PRO_5039609469" evidence="2">
    <location>
        <begin position="20"/>
        <end position="82"/>
    </location>
</feature>
<keyword evidence="1" id="KW-0175">Coiled coil</keyword>
<keyword evidence="2" id="KW-0732">Signal</keyword>
<gene>
    <name evidence="3" type="ORF">DPMN_154216</name>
</gene>
<name>A0A9D4FRC9_DREPO</name>
<dbReference type="AlphaFoldDB" id="A0A9D4FRC9"/>
<keyword evidence="4" id="KW-1185">Reference proteome</keyword>
<reference evidence="3" key="2">
    <citation type="submission" date="2020-11" db="EMBL/GenBank/DDBJ databases">
        <authorList>
            <person name="McCartney M.A."/>
            <person name="Auch B."/>
            <person name="Kono T."/>
            <person name="Mallez S."/>
            <person name="Becker A."/>
            <person name="Gohl D.M."/>
            <person name="Silverstein K.A.T."/>
            <person name="Koren S."/>
            <person name="Bechman K.B."/>
            <person name="Herman A."/>
            <person name="Abrahante J.E."/>
            <person name="Garbe J."/>
        </authorList>
    </citation>
    <scope>NUCLEOTIDE SEQUENCE</scope>
    <source>
        <strain evidence="3">Duluth1</strain>
        <tissue evidence="3">Whole animal</tissue>
    </source>
</reference>
<comment type="caution">
    <text evidence="3">The sequence shown here is derived from an EMBL/GenBank/DDBJ whole genome shotgun (WGS) entry which is preliminary data.</text>
</comment>
<sequence>MCALWYSLLLSLRPSTVQTIPLKISNQIECLENDNQALRNENKMLRDRVKDLEYQMEASEQYNRRNNVRIFGVSDLSLKRMH</sequence>
<reference evidence="3" key="1">
    <citation type="journal article" date="2019" name="bioRxiv">
        <title>The Genome of the Zebra Mussel, Dreissena polymorpha: A Resource for Invasive Species Research.</title>
        <authorList>
            <person name="McCartney M.A."/>
            <person name="Auch B."/>
            <person name="Kono T."/>
            <person name="Mallez S."/>
            <person name="Zhang Y."/>
            <person name="Obille A."/>
            <person name="Becker A."/>
            <person name="Abrahante J.E."/>
            <person name="Garbe J."/>
            <person name="Badalamenti J.P."/>
            <person name="Herman A."/>
            <person name="Mangelson H."/>
            <person name="Liachko I."/>
            <person name="Sullivan S."/>
            <person name="Sone E.D."/>
            <person name="Koren S."/>
            <person name="Silverstein K.A.T."/>
            <person name="Beckman K.B."/>
            <person name="Gohl D.M."/>
        </authorList>
    </citation>
    <scope>NUCLEOTIDE SEQUENCE</scope>
    <source>
        <strain evidence="3">Duluth1</strain>
        <tissue evidence="3">Whole animal</tissue>
    </source>
</reference>
<evidence type="ECO:0000313" key="3">
    <source>
        <dbReference type="EMBL" id="KAH3800582.1"/>
    </source>
</evidence>
<feature type="signal peptide" evidence="2">
    <location>
        <begin position="1"/>
        <end position="19"/>
    </location>
</feature>
<accession>A0A9D4FRC9</accession>
<proteinExistence type="predicted"/>
<evidence type="ECO:0000313" key="4">
    <source>
        <dbReference type="Proteomes" id="UP000828390"/>
    </source>
</evidence>
<organism evidence="3 4">
    <name type="scientific">Dreissena polymorpha</name>
    <name type="common">Zebra mussel</name>
    <name type="synonym">Mytilus polymorpha</name>
    <dbReference type="NCBI Taxonomy" id="45954"/>
    <lineage>
        <taxon>Eukaryota</taxon>
        <taxon>Metazoa</taxon>
        <taxon>Spiralia</taxon>
        <taxon>Lophotrochozoa</taxon>
        <taxon>Mollusca</taxon>
        <taxon>Bivalvia</taxon>
        <taxon>Autobranchia</taxon>
        <taxon>Heteroconchia</taxon>
        <taxon>Euheterodonta</taxon>
        <taxon>Imparidentia</taxon>
        <taxon>Neoheterodontei</taxon>
        <taxon>Myida</taxon>
        <taxon>Dreissenoidea</taxon>
        <taxon>Dreissenidae</taxon>
        <taxon>Dreissena</taxon>
    </lineage>
</organism>